<reference evidence="2" key="2">
    <citation type="submission" date="2015-01" db="EMBL/GenBank/DDBJ databases">
        <title>Evolutionary Origins and Diversification of the Mycorrhizal Mutualists.</title>
        <authorList>
            <consortium name="DOE Joint Genome Institute"/>
            <consortium name="Mycorrhizal Genomics Consortium"/>
            <person name="Kohler A."/>
            <person name="Kuo A."/>
            <person name="Nagy L.G."/>
            <person name="Floudas D."/>
            <person name="Copeland A."/>
            <person name="Barry K.W."/>
            <person name="Cichocki N."/>
            <person name="Veneault-Fourrey C."/>
            <person name="LaButti K."/>
            <person name="Lindquist E.A."/>
            <person name="Lipzen A."/>
            <person name="Lundell T."/>
            <person name="Morin E."/>
            <person name="Murat C."/>
            <person name="Riley R."/>
            <person name="Ohm R."/>
            <person name="Sun H."/>
            <person name="Tunlid A."/>
            <person name="Henrissat B."/>
            <person name="Grigoriev I.V."/>
            <person name="Hibbett D.S."/>
            <person name="Martin F."/>
        </authorList>
    </citation>
    <scope>NUCLEOTIDE SEQUENCE [LARGE SCALE GENOMIC DNA]</scope>
    <source>
        <strain evidence="2">F 1598</strain>
    </source>
</reference>
<name>A0A0C3BSK8_PILCF</name>
<evidence type="ECO:0000313" key="2">
    <source>
        <dbReference type="Proteomes" id="UP000054166"/>
    </source>
</evidence>
<gene>
    <name evidence="1" type="ORF">PILCRDRAFT_227525</name>
</gene>
<dbReference type="EMBL" id="KN832975">
    <property type="protein sequence ID" value="KIM89518.1"/>
    <property type="molecule type" value="Genomic_DNA"/>
</dbReference>
<sequence>MAVKSWWSKWNTWYICEARTLGLHFINIKILPMDQVWGCTASGESLRHPILSCAVAFRSFQAHSDSCTFSEVDRDLYNNTTISNPTSTFAFHSLAHGGHPFPKKHRKINFSDIALRS</sequence>
<keyword evidence="2" id="KW-1185">Reference proteome</keyword>
<dbReference type="InParanoid" id="A0A0C3BSK8"/>
<proteinExistence type="predicted"/>
<accession>A0A0C3BSK8</accession>
<reference evidence="1 2" key="1">
    <citation type="submission" date="2014-04" db="EMBL/GenBank/DDBJ databases">
        <authorList>
            <consortium name="DOE Joint Genome Institute"/>
            <person name="Kuo A."/>
            <person name="Tarkka M."/>
            <person name="Buscot F."/>
            <person name="Kohler A."/>
            <person name="Nagy L.G."/>
            <person name="Floudas D."/>
            <person name="Copeland A."/>
            <person name="Barry K.W."/>
            <person name="Cichocki N."/>
            <person name="Veneault-Fourrey C."/>
            <person name="LaButti K."/>
            <person name="Lindquist E.A."/>
            <person name="Lipzen A."/>
            <person name="Lundell T."/>
            <person name="Morin E."/>
            <person name="Murat C."/>
            <person name="Sun H."/>
            <person name="Tunlid A."/>
            <person name="Henrissat B."/>
            <person name="Grigoriev I.V."/>
            <person name="Hibbett D.S."/>
            <person name="Martin F."/>
            <person name="Nordberg H.P."/>
            <person name="Cantor M.N."/>
            <person name="Hua S.X."/>
        </authorList>
    </citation>
    <scope>NUCLEOTIDE SEQUENCE [LARGE SCALE GENOMIC DNA]</scope>
    <source>
        <strain evidence="1 2">F 1598</strain>
    </source>
</reference>
<dbReference type="HOGENOM" id="CLU_2085655_0_0_1"/>
<dbReference type="AlphaFoldDB" id="A0A0C3BSK8"/>
<protein>
    <submittedName>
        <fullName evidence="1">Uncharacterized protein</fullName>
    </submittedName>
</protein>
<dbReference type="Proteomes" id="UP000054166">
    <property type="component" value="Unassembled WGS sequence"/>
</dbReference>
<evidence type="ECO:0000313" key="1">
    <source>
        <dbReference type="EMBL" id="KIM89518.1"/>
    </source>
</evidence>
<organism evidence="1 2">
    <name type="scientific">Piloderma croceum (strain F 1598)</name>
    <dbReference type="NCBI Taxonomy" id="765440"/>
    <lineage>
        <taxon>Eukaryota</taxon>
        <taxon>Fungi</taxon>
        <taxon>Dikarya</taxon>
        <taxon>Basidiomycota</taxon>
        <taxon>Agaricomycotina</taxon>
        <taxon>Agaricomycetes</taxon>
        <taxon>Agaricomycetidae</taxon>
        <taxon>Atheliales</taxon>
        <taxon>Atheliaceae</taxon>
        <taxon>Piloderma</taxon>
    </lineage>
</organism>